<keyword evidence="4" id="KW-1185">Reference proteome</keyword>
<evidence type="ECO:0000256" key="2">
    <source>
        <dbReference type="SAM" id="Phobius"/>
    </source>
</evidence>
<feature type="region of interest" description="Disordered" evidence="1">
    <location>
        <begin position="116"/>
        <end position="325"/>
    </location>
</feature>
<dbReference type="Proteomes" id="UP000092666">
    <property type="component" value="Unassembled WGS sequence"/>
</dbReference>
<accession>A0A1B9GL56</accession>
<evidence type="ECO:0000313" key="3">
    <source>
        <dbReference type="EMBL" id="OCF31703.1"/>
    </source>
</evidence>
<feature type="compositionally biased region" description="Basic and acidic residues" evidence="1">
    <location>
        <begin position="281"/>
        <end position="298"/>
    </location>
</feature>
<reference evidence="4" key="2">
    <citation type="submission" date="2013-12" db="EMBL/GenBank/DDBJ databases">
        <title>Evolution of pathogenesis and genome organization in the Tremellales.</title>
        <authorList>
            <person name="Cuomo C."/>
            <person name="Litvintseva A."/>
            <person name="Heitman J."/>
            <person name="Chen Y."/>
            <person name="Sun S."/>
            <person name="Springer D."/>
            <person name="Dromer F."/>
            <person name="Young S."/>
            <person name="Zeng Q."/>
            <person name="Chapman S."/>
            <person name="Gujja S."/>
            <person name="Saif S."/>
            <person name="Birren B."/>
        </authorList>
    </citation>
    <scope>NUCLEOTIDE SEQUENCE [LARGE SCALE GENOMIC DNA]</scope>
    <source>
        <strain evidence="4">BCC8398</strain>
    </source>
</reference>
<keyword evidence="2" id="KW-1133">Transmembrane helix</keyword>
<dbReference type="OrthoDB" id="2572629at2759"/>
<organism evidence="3 4">
    <name type="scientific">Kwoniella heveanensis BCC8398</name>
    <dbReference type="NCBI Taxonomy" id="1296120"/>
    <lineage>
        <taxon>Eukaryota</taxon>
        <taxon>Fungi</taxon>
        <taxon>Dikarya</taxon>
        <taxon>Basidiomycota</taxon>
        <taxon>Agaricomycotina</taxon>
        <taxon>Tremellomycetes</taxon>
        <taxon>Tremellales</taxon>
        <taxon>Cryptococcaceae</taxon>
        <taxon>Kwoniella</taxon>
    </lineage>
</organism>
<protein>
    <submittedName>
        <fullName evidence="3">Uncharacterized protein</fullName>
    </submittedName>
</protein>
<feature type="compositionally biased region" description="Gly residues" evidence="1">
    <location>
        <begin position="201"/>
        <end position="216"/>
    </location>
</feature>
<reference evidence="3 4" key="1">
    <citation type="submission" date="2013-07" db="EMBL/GenBank/DDBJ databases">
        <title>The Genome Sequence of Cryptococcus heveanensis BCC8398.</title>
        <authorList>
            <consortium name="The Broad Institute Genome Sequencing Platform"/>
            <person name="Cuomo C."/>
            <person name="Litvintseva A."/>
            <person name="Chen Y."/>
            <person name="Heitman J."/>
            <person name="Sun S."/>
            <person name="Springer D."/>
            <person name="Dromer F."/>
            <person name="Young S.K."/>
            <person name="Zeng Q."/>
            <person name="Gargeya S."/>
            <person name="Fitzgerald M."/>
            <person name="Abouelleil A."/>
            <person name="Alvarado L."/>
            <person name="Berlin A.M."/>
            <person name="Chapman S.B."/>
            <person name="Dewar J."/>
            <person name="Goldberg J."/>
            <person name="Griggs A."/>
            <person name="Gujja S."/>
            <person name="Hansen M."/>
            <person name="Howarth C."/>
            <person name="Imamovic A."/>
            <person name="Larimer J."/>
            <person name="McCowan C."/>
            <person name="Murphy C."/>
            <person name="Pearson M."/>
            <person name="Priest M."/>
            <person name="Roberts A."/>
            <person name="Saif S."/>
            <person name="Shea T."/>
            <person name="Sykes S."/>
            <person name="Wortman J."/>
            <person name="Nusbaum C."/>
            <person name="Birren B."/>
        </authorList>
    </citation>
    <scope>NUCLEOTIDE SEQUENCE [LARGE SCALE GENOMIC DNA]</scope>
    <source>
        <strain evidence="3 4">BCC8398</strain>
    </source>
</reference>
<evidence type="ECO:0000313" key="4">
    <source>
        <dbReference type="Proteomes" id="UP000092666"/>
    </source>
</evidence>
<sequence>MQRVLIIGNQGIAVVVVISVFAGIWFYNRHRKRLPPKTRTNTRSIVAHNPLPSLSFSRPSTDPYAEAELGSGVKYDSDLDQTPKASRYGFTRPVYTRQKSSSSDWDLRMDHSEADATGPYELRDEDGLYGGGGGGFSGKGKGKERAWSKADVEVELPSQPDEAAIPLRTKSPRPGLSSIPSHHSKSSSRSMSSSSLTSSDKGGGNGKGMGGSGPLGQGRQHDTTTRTVSNINPFEHPYDDTRLSPVPSHRNPRHHGQPHHPSSLRRHGSQSSFSSVESDIADEKEMRTRRSDAGHGIERGGSSGGDSTGTSDDDGRSVRVSQIRHGSRFVERFESKESLA</sequence>
<feature type="compositionally biased region" description="Gly residues" evidence="1">
    <location>
        <begin position="128"/>
        <end position="139"/>
    </location>
</feature>
<keyword evidence="2" id="KW-0812">Transmembrane</keyword>
<name>A0A1B9GL56_9TREE</name>
<proteinExistence type="predicted"/>
<feature type="transmembrane region" description="Helical" evidence="2">
    <location>
        <begin position="6"/>
        <end position="27"/>
    </location>
</feature>
<gene>
    <name evidence="3" type="ORF">I316_06710</name>
</gene>
<feature type="compositionally biased region" description="Basic residues" evidence="1">
    <location>
        <begin position="250"/>
        <end position="268"/>
    </location>
</feature>
<evidence type="ECO:0000256" key="1">
    <source>
        <dbReference type="SAM" id="MobiDB-lite"/>
    </source>
</evidence>
<feature type="compositionally biased region" description="Basic and acidic residues" evidence="1">
    <location>
        <begin position="141"/>
        <end position="152"/>
    </location>
</feature>
<keyword evidence="2" id="KW-0472">Membrane</keyword>
<dbReference type="EMBL" id="KV700132">
    <property type="protein sequence ID" value="OCF31703.1"/>
    <property type="molecule type" value="Genomic_DNA"/>
</dbReference>
<feature type="compositionally biased region" description="Low complexity" evidence="1">
    <location>
        <begin position="177"/>
        <end position="199"/>
    </location>
</feature>
<dbReference type="AlphaFoldDB" id="A0A1B9GL56"/>